<accession>A0A9X1PPS2</accession>
<name>A0A9X1PPS2_9BACT</name>
<evidence type="ECO:0000313" key="2">
    <source>
        <dbReference type="Proteomes" id="UP001139000"/>
    </source>
</evidence>
<gene>
    <name evidence="1" type="ORF">LXM26_13780</name>
</gene>
<protein>
    <submittedName>
        <fullName evidence="1">Uncharacterized protein</fullName>
    </submittedName>
</protein>
<reference evidence="1" key="1">
    <citation type="submission" date="2021-12" db="EMBL/GenBank/DDBJ databases">
        <title>Novel species in genus Dyadobacter.</title>
        <authorList>
            <person name="Ma C."/>
        </authorList>
    </citation>
    <scope>NUCLEOTIDE SEQUENCE</scope>
    <source>
        <strain evidence="1">LJ419</strain>
    </source>
</reference>
<dbReference type="AlphaFoldDB" id="A0A9X1PPS2"/>
<sequence length="175" mass="19452">MKPISLNLVKSPIVLLYALLVCFACKHTLKEPIPPRHVSELLGIYQSKTESKDVYGGTSVIFIQMEIKQSATGESAVDLTYIQSIKRYKGTTELVDQAQTWGPWNFKGVTVNDIGAIDHKETQYTNFGGQPGESIETILSVKGGLADTTLTLMIGTNYPSKNLFTDRLIWLERIN</sequence>
<dbReference type="EMBL" id="JAJTTC010000002">
    <property type="protein sequence ID" value="MCF0062571.1"/>
    <property type="molecule type" value="Genomic_DNA"/>
</dbReference>
<proteinExistence type="predicted"/>
<dbReference type="RefSeq" id="WP_234655672.1">
    <property type="nucleotide sequence ID" value="NZ_CP094997.1"/>
</dbReference>
<comment type="caution">
    <text evidence="1">The sequence shown here is derived from an EMBL/GenBank/DDBJ whole genome shotgun (WGS) entry which is preliminary data.</text>
</comment>
<evidence type="ECO:0000313" key="1">
    <source>
        <dbReference type="EMBL" id="MCF0062571.1"/>
    </source>
</evidence>
<dbReference type="Proteomes" id="UP001139000">
    <property type="component" value="Unassembled WGS sequence"/>
</dbReference>
<keyword evidence="2" id="KW-1185">Reference proteome</keyword>
<organism evidence="1 2">
    <name type="scientific">Dyadobacter chenwenxiniae</name>
    <dbReference type="NCBI Taxonomy" id="2906456"/>
    <lineage>
        <taxon>Bacteria</taxon>
        <taxon>Pseudomonadati</taxon>
        <taxon>Bacteroidota</taxon>
        <taxon>Cytophagia</taxon>
        <taxon>Cytophagales</taxon>
        <taxon>Spirosomataceae</taxon>
        <taxon>Dyadobacter</taxon>
    </lineage>
</organism>